<dbReference type="OrthoDB" id="9804590at2"/>
<dbReference type="EMBL" id="QNRX01000009">
    <property type="protein sequence ID" value="RBP63869.1"/>
    <property type="molecule type" value="Genomic_DNA"/>
</dbReference>
<dbReference type="Pfam" id="PF01938">
    <property type="entry name" value="TRAM"/>
    <property type="match status" value="1"/>
</dbReference>
<dbReference type="Pfam" id="PF05958">
    <property type="entry name" value="tRNA_U5-meth_tr"/>
    <property type="match status" value="1"/>
</dbReference>
<dbReference type="Gene3D" id="3.40.50.150">
    <property type="entry name" value="Vaccinia Virus protein VP39"/>
    <property type="match status" value="1"/>
</dbReference>
<feature type="binding site" evidence="4">
    <location>
        <position position="337"/>
    </location>
    <ligand>
        <name>S-adenosyl-L-methionine</name>
        <dbReference type="ChEBI" id="CHEBI:59789"/>
    </ligand>
</feature>
<comment type="caution">
    <text evidence="7">The sequence shown here is derived from an EMBL/GenBank/DDBJ whole genome shotgun (WGS) entry which is preliminary data.</text>
</comment>
<feature type="active site" description="Nucleophile" evidence="4">
    <location>
        <position position="409"/>
    </location>
</feature>
<comment type="similarity">
    <text evidence="4">Belongs to the class I-like SAM-binding methyltransferase superfamily. RNA M5U methyltransferase family.</text>
</comment>
<sequence length="451" mass="50729">MVKKGETIDITIDDIKFPNKGIAHIEGDKKITIKNAIPGQKLTVKVKKKRRDKMDAIVIEKLQSAPNEVNAPCPVFEECGGCTYQNLTYEDQLLLKKKFILDILKGFNIEEIYEGVEGSKNSYEYRNKMEFSFGDEYKDGPLTLGLHKRGSMYDIVNTDVCILVDEDFRDILKAVLSYAKKNNYSYYHKRTHLGLLRHLVLRKGIMTGEILVNFVTSSQGAIDEESLVDTILNLPLKGQIKGIIHTVNDSLADVVQEDSGKILYGQGFITDKLYDLSFKITPYSFFQTNTIGAMQLYSVVKDFVGTGKNKVLYDLYCGTGTIAQVLSPCADKVVGIELVEEAVIAARENAKLNGIENCEFLAGDVLEQVDTLTEKPDVIILDPPRDGIHPKAIWKILDFEPKSFIYVSCKPTSLARDLPFFLEKGYEIKRVKSVDMFPQTPHVETVVLLSR</sequence>
<dbReference type="PROSITE" id="PS50926">
    <property type="entry name" value="TRAM"/>
    <property type="match status" value="1"/>
</dbReference>
<dbReference type="PROSITE" id="PS01231">
    <property type="entry name" value="TRMA_2"/>
    <property type="match status" value="1"/>
</dbReference>
<dbReference type="InterPro" id="IPR002792">
    <property type="entry name" value="TRAM_dom"/>
</dbReference>
<accession>A0A366I7R2</accession>
<dbReference type="InterPro" id="IPR030391">
    <property type="entry name" value="MeTrfase_TrmA_CS"/>
</dbReference>
<dbReference type="GO" id="GO:0070475">
    <property type="term" value="P:rRNA base methylation"/>
    <property type="evidence" value="ECO:0007669"/>
    <property type="project" value="TreeGrafter"/>
</dbReference>
<dbReference type="SUPFAM" id="SSF50249">
    <property type="entry name" value="Nucleic acid-binding proteins"/>
    <property type="match status" value="1"/>
</dbReference>
<dbReference type="PANTHER" id="PTHR11061">
    <property type="entry name" value="RNA M5U METHYLTRANSFERASE"/>
    <property type="match status" value="1"/>
</dbReference>
<dbReference type="PROSITE" id="PS01230">
    <property type="entry name" value="TRMA_1"/>
    <property type="match status" value="1"/>
</dbReference>
<dbReference type="InterPro" id="IPR012340">
    <property type="entry name" value="NA-bd_OB-fold"/>
</dbReference>
<dbReference type="InterPro" id="IPR010280">
    <property type="entry name" value="U5_MeTrfase_fam"/>
</dbReference>
<proteinExistence type="inferred from homology"/>
<protein>
    <submittedName>
        <fullName evidence="7">23S rRNA (Uracil-5-)-methyltransferase RumA</fullName>
    </submittedName>
</protein>
<dbReference type="Gene3D" id="2.40.50.140">
    <property type="entry name" value="Nucleic acid-binding proteins"/>
    <property type="match status" value="1"/>
</dbReference>
<keyword evidence="3 4" id="KW-0949">S-adenosyl-L-methionine</keyword>
<evidence type="ECO:0000256" key="1">
    <source>
        <dbReference type="ARBA" id="ARBA00022603"/>
    </source>
</evidence>
<dbReference type="PANTHER" id="PTHR11061:SF30">
    <property type="entry name" value="TRNA (URACIL(54)-C(5))-METHYLTRANSFERASE"/>
    <property type="match status" value="1"/>
</dbReference>
<evidence type="ECO:0000313" key="7">
    <source>
        <dbReference type="EMBL" id="RBP63869.1"/>
    </source>
</evidence>
<dbReference type="Gene3D" id="2.40.50.1070">
    <property type="match status" value="1"/>
</dbReference>
<gene>
    <name evidence="7" type="ORF">DES36_10988</name>
</gene>
<feature type="active site" evidence="5">
    <location>
        <position position="409"/>
    </location>
</feature>
<dbReference type="NCBIfam" id="TIGR00479">
    <property type="entry name" value="rumA"/>
    <property type="match status" value="1"/>
</dbReference>
<dbReference type="CDD" id="cd02440">
    <property type="entry name" value="AdoMet_MTases"/>
    <property type="match status" value="1"/>
</dbReference>
<dbReference type="SUPFAM" id="SSF53335">
    <property type="entry name" value="S-adenosyl-L-methionine-dependent methyltransferases"/>
    <property type="match status" value="1"/>
</dbReference>
<evidence type="ECO:0000256" key="4">
    <source>
        <dbReference type="PROSITE-ProRule" id="PRU01024"/>
    </source>
</evidence>
<feature type="domain" description="TRAM" evidence="6">
    <location>
        <begin position="1"/>
        <end position="60"/>
    </location>
</feature>
<dbReference type="FunFam" id="3.40.50.150:FF:000009">
    <property type="entry name" value="23S rRNA (Uracil(1939)-C(5))-methyltransferase RlmD"/>
    <property type="match status" value="1"/>
</dbReference>
<dbReference type="InterPro" id="IPR030390">
    <property type="entry name" value="MeTrfase_TrmA_AS"/>
</dbReference>
<name>A0A366I7R2_9FIRM</name>
<keyword evidence="1 4" id="KW-0489">Methyltransferase</keyword>
<evidence type="ECO:0000256" key="5">
    <source>
        <dbReference type="PROSITE-ProRule" id="PRU10015"/>
    </source>
</evidence>
<evidence type="ECO:0000259" key="6">
    <source>
        <dbReference type="PROSITE" id="PS50926"/>
    </source>
</evidence>
<dbReference type="GO" id="GO:0070041">
    <property type="term" value="F:rRNA (uridine-C5-)-methyltransferase activity"/>
    <property type="evidence" value="ECO:0007669"/>
    <property type="project" value="TreeGrafter"/>
</dbReference>
<dbReference type="AlphaFoldDB" id="A0A366I7R2"/>
<reference evidence="7 8" key="1">
    <citation type="submission" date="2018-06" db="EMBL/GenBank/DDBJ databases">
        <title>Genomic Encyclopedia of Type Strains, Phase IV (KMG-IV): sequencing the most valuable type-strain genomes for metagenomic binning, comparative biology and taxonomic classification.</title>
        <authorList>
            <person name="Goeker M."/>
        </authorList>
    </citation>
    <scope>NUCLEOTIDE SEQUENCE [LARGE SCALE GENOMIC DNA]</scope>
    <source>
        <strain evidence="7 8">DSM 22112</strain>
    </source>
</reference>
<feature type="binding site" evidence="4">
    <location>
        <position position="287"/>
    </location>
    <ligand>
        <name>S-adenosyl-L-methionine</name>
        <dbReference type="ChEBI" id="CHEBI:59789"/>
    </ligand>
</feature>
<dbReference type="Proteomes" id="UP000253490">
    <property type="component" value="Unassembled WGS sequence"/>
</dbReference>
<dbReference type="PROSITE" id="PS51687">
    <property type="entry name" value="SAM_MT_RNA_M5U"/>
    <property type="match status" value="1"/>
</dbReference>
<evidence type="ECO:0000256" key="2">
    <source>
        <dbReference type="ARBA" id="ARBA00022679"/>
    </source>
</evidence>
<dbReference type="InterPro" id="IPR029063">
    <property type="entry name" value="SAM-dependent_MTases_sf"/>
</dbReference>
<keyword evidence="8" id="KW-1185">Reference proteome</keyword>
<organism evidence="7 8">
    <name type="scientific">Alkalibaculum bacchi</name>
    <dbReference type="NCBI Taxonomy" id="645887"/>
    <lineage>
        <taxon>Bacteria</taxon>
        <taxon>Bacillati</taxon>
        <taxon>Bacillota</taxon>
        <taxon>Clostridia</taxon>
        <taxon>Eubacteriales</taxon>
        <taxon>Eubacteriaceae</taxon>
        <taxon>Alkalibaculum</taxon>
    </lineage>
</organism>
<feature type="binding site" evidence="4">
    <location>
        <position position="382"/>
    </location>
    <ligand>
        <name>S-adenosyl-L-methionine</name>
        <dbReference type="ChEBI" id="CHEBI:59789"/>
    </ligand>
</feature>
<evidence type="ECO:0000256" key="3">
    <source>
        <dbReference type="ARBA" id="ARBA00022691"/>
    </source>
</evidence>
<dbReference type="RefSeq" id="WP_113920739.1">
    <property type="nucleotide sequence ID" value="NZ_QNRX01000009.1"/>
</dbReference>
<keyword evidence="2 4" id="KW-0808">Transferase</keyword>
<evidence type="ECO:0000313" key="8">
    <source>
        <dbReference type="Proteomes" id="UP000253490"/>
    </source>
</evidence>
<feature type="binding site" evidence="4">
    <location>
        <position position="316"/>
    </location>
    <ligand>
        <name>S-adenosyl-L-methionine</name>
        <dbReference type="ChEBI" id="CHEBI:59789"/>
    </ligand>
</feature>